<evidence type="ECO:0000313" key="2">
    <source>
        <dbReference type="EMBL" id="KAJ6756208.1"/>
    </source>
</evidence>
<comment type="caution">
    <text evidence="2">The sequence shown here is derived from an EMBL/GenBank/DDBJ whole genome shotgun (WGS) entry which is preliminary data.</text>
</comment>
<evidence type="ECO:0000256" key="1">
    <source>
        <dbReference type="SAM" id="MobiDB-lite"/>
    </source>
</evidence>
<organism evidence="2 3">
    <name type="scientific">Salix purpurea</name>
    <name type="common">Purple osier willow</name>
    <dbReference type="NCBI Taxonomy" id="77065"/>
    <lineage>
        <taxon>Eukaryota</taxon>
        <taxon>Viridiplantae</taxon>
        <taxon>Streptophyta</taxon>
        <taxon>Embryophyta</taxon>
        <taxon>Tracheophyta</taxon>
        <taxon>Spermatophyta</taxon>
        <taxon>Magnoliopsida</taxon>
        <taxon>eudicotyledons</taxon>
        <taxon>Gunneridae</taxon>
        <taxon>Pentapetalae</taxon>
        <taxon>rosids</taxon>
        <taxon>fabids</taxon>
        <taxon>Malpighiales</taxon>
        <taxon>Salicaceae</taxon>
        <taxon>Saliceae</taxon>
        <taxon>Salix</taxon>
    </lineage>
</organism>
<feature type="non-terminal residue" evidence="2">
    <location>
        <position position="37"/>
    </location>
</feature>
<keyword evidence="3" id="KW-1185">Reference proteome</keyword>
<proteinExistence type="predicted"/>
<gene>
    <name evidence="2" type="ORF">OIU79_028585</name>
</gene>
<dbReference type="AlphaFoldDB" id="A0A9Q1A2X3"/>
<name>A0A9Q1A2X3_SALPP</name>
<accession>A0A9Q1A2X3</accession>
<dbReference type="EMBL" id="JAPFFK010000007">
    <property type="protein sequence ID" value="KAJ6756208.1"/>
    <property type="molecule type" value="Genomic_DNA"/>
</dbReference>
<protein>
    <submittedName>
        <fullName evidence="2">Uncharacterized protein</fullName>
    </submittedName>
</protein>
<sequence>MLEAEDLTRRRKGTLKRRRKKKKNYGYFQFQAQEDMH</sequence>
<feature type="region of interest" description="Disordered" evidence="1">
    <location>
        <begin position="1"/>
        <end position="26"/>
    </location>
</feature>
<reference evidence="2" key="2">
    <citation type="journal article" date="2023" name="Int. J. Mol. Sci.">
        <title>De Novo Assembly and Annotation of 11 Diverse Shrub Willow (Salix) Genomes Reveals Novel Gene Organization in Sex-Linked Regions.</title>
        <authorList>
            <person name="Hyden B."/>
            <person name="Feng K."/>
            <person name="Yates T.B."/>
            <person name="Jawdy S."/>
            <person name="Cereghino C."/>
            <person name="Smart L.B."/>
            <person name="Muchero W."/>
        </authorList>
    </citation>
    <scope>NUCLEOTIDE SEQUENCE</scope>
    <source>
        <tissue evidence="2">Shoot tip</tissue>
    </source>
</reference>
<dbReference type="Proteomes" id="UP001151532">
    <property type="component" value="Chromosome 16"/>
</dbReference>
<reference evidence="2" key="1">
    <citation type="submission" date="2022-11" db="EMBL/GenBank/DDBJ databases">
        <authorList>
            <person name="Hyden B.L."/>
            <person name="Feng K."/>
            <person name="Yates T."/>
            <person name="Jawdy S."/>
            <person name="Smart L.B."/>
            <person name="Muchero W."/>
        </authorList>
    </citation>
    <scope>NUCLEOTIDE SEQUENCE</scope>
    <source>
        <tissue evidence="2">Shoot tip</tissue>
    </source>
</reference>
<feature type="compositionally biased region" description="Basic residues" evidence="1">
    <location>
        <begin position="9"/>
        <end position="24"/>
    </location>
</feature>
<evidence type="ECO:0000313" key="3">
    <source>
        <dbReference type="Proteomes" id="UP001151532"/>
    </source>
</evidence>